<evidence type="ECO:0000256" key="8">
    <source>
        <dbReference type="SAM" id="Phobius"/>
    </source>
</evidence>
<name>X6MTE1_RETFI</name>
<evidence type="ECO:0000256" key="4">
    <source>
        <dbReference type="ARBA" id="ARBA00022692"/>
    </source>
</evidence>
<dbReference type="PANTHER" id="PTHR43029">
    <property type="entry name" value="AMMONIUM TRANSPORTER MEP2"/>
    <property type="match status" value="1"/>
</dbReference>
<dbReference type="Gene3D" id="1.25.40.20">
    <property type="entry name" value="Ankyrin repeat-containing domain"/>
    <property type="match status" value="1"/>
</dbReference>
<keyword evidence="6 8" id="KW-0472">Membrane</keyword>
<sequence>MVQIALQYRDDGYFHVLALMNGCFSGLASITPGSGFIPPYFAIAVGFCGSTSSYFVGKLLKGTYKIDDVLDVFALQAVPGAIGTVLVGVFANGDMTNSKGTGLVFGATTKSLSFFAVQCLGTVVGIVWSGLWTFALLRTMKRFISVNIDAETELEGLDMKQIGEKSYRFLEATHHRVLMFELCHACKLGDFREVLRIVSAQNLLSVVATITSISHNYCYNVEHKSTLWGNYPIDEAVNPDIQEVLMNYNSPPPGKNYALYRFLRAASEGEMELLQHMVANGFDVNAVNYDNRCALHLSVCNFHVNV</sequence>
<dbReference type="InterPro" id="IPR036770">
    <property type="entry name" value="Ankyrin_rpt-contain_sf"/>
</dbReference>
<evidence type="ECO:0000256" key="6">
    <source>
        <dbReference type="ARBA" id="ARBA00023136"/>
    </source>
</evidence>
<protein>
    <submittedName>
        <fullName evidence="10">Ammonium transporter AmtB</fullName>
    </submittedName>
</protein>
<dbReference type="Pfam" id="PF00909">
    <property type="entry name" value="Ammonium_transp"/>
    <property type="match status" value="1"/>
</dbReference>
<accession>X6MTE1</accession>
<keyword evidence="7" id="KW-0924">Ammonia transport</keyword>
<keyword evidence="11" id="KW-1185">Reference proteome</keyword>
<feature type="domain" description="Ammonium transporter AmtB-like" evidence="9">
    <location>
        <begin position="3"/>
        <end position="167"/>
    </location>
</feature>
<dbReference type="InterPro" id="IPR024041">
    <property type="entry name" value="NH4_transpt_AmtB-like_dom"/>
</dbReference>
<evidence type="ECO:0000256" key="3">
    <source>
        <dbReference type="ARBA" id="ARBA00022448"/>
    </source>
</evidence>
<gene>
    <name evidence="10" type="ORF">RFI_20607</name>
</gene>
<comment type="similarity">
    <text evidence="2">Belongs to the ammonia transporter channel (TC 1.A.11.2) family.</text>
</comment>
<dbReference type="OrthoDB" id="534912at2759"/>
<feature type="transmembrane region" description="Helical" evidence="8">
    <location>
        <begin position="12"/>
        <end position="31"/>
    </location>
</feature>
<reference evidence="10 11" key="1">
    <citation type="journal article" date="2013" name="Curr. Biol.">
        <title>The Genome of the Foraminiferan Reticulomyxa filosa.</title>
        <authorList>
            <person name="Glockner G."/>
            <person name="Hulsmann N."/>
            <person name="Schleicher M."/>
            <person name="Noegel A.A."/>
            <person name="Eichinger L."/>
            <person name="Gallinger C."/>
            <person name="Pawlowski J."/>
            <person name="Sierra R."/>
            <person name="Euteneuer U."/>
            <person name="Pillet L."/>
            <person name="Moustafa A."/>
            <person name="Platzer M."/>
            <person name="Groth M."/>
            <person name="Szafranski K."/>
            <person name="Schliwa M."/>
        </authorList>
    </citation>
    <scope>NUCLEOTIDE SEQUENCE [LARGE SCALE GENOMIC DNA]</scope>
</reference>
<dbReference type="SUPFAM" id="SSF111352">
    <property type="entry name" value="Ammonium transporter"/>
    <property type="match status" value="1"/>
</dbReference>
<evidence type="ECO:0000256" key="7">
    <source>
        <dbReference type="ARBA" id="ARBA00023177"/>
    </source>
</evidence>
<proteinExistence type="inferred from homology"/>
<dbReference type="InterPro" id="IPR029020">
    <property type="entry name" value="Ammonium/urea_transptr"/>
</dbReference>
<dbReference type="PANTHER" id="PTHR43029:SF10">
    <property type="entry name" value="AMMONIUM TRANSPORTER MEP2"/>
    <property type="match status" value="1"/>
</dbReference>
<evidence type="ECO:0000256" key="2">
    <source>
        <dbReference type="ARBA" id="ARBA00005887"/>
    </source>
</evidence>
<dbReference type="InterPro" id="IPR001905">
    <property type="entry name" value="Ammonium_transpt"/>
</dbReference>
<comment type="caution">
    <text evidence="10">The sequence shown here is derived from an EMBL/GenBank/DDBJ whole genome shotgun (WGS) entry which is preliminary data.</text>
</comment>
<evidence type="ECO:0000256" key="5">
    <source>
        <dbReference type="ARBA" id="ARBA00022989"/>
    </source>
</evidence>
<comment type="subcellular location">
    <subcellularLocation>
        <location evidence="1">Membrane</location>
        <topology evidence="1">Multi-pass membrane protein</topology>
    </subcellularLocation>
</comment>
<dbReference type="GO" id="GO:0005886">
    <property type="term" value="C:plasma membrane"/>
    <property type="evidence" value="ECO:0007669"/>
    <property type="project" value="TreeGrafter"/>
</dbReference>
<dbReference type="SUPFAM" id="SSF48403">
    <property type="entry name" value="Ankyrin repeat"/>
    <property type="match status" value="1"/>
</dbReference>
<organism evidence="10 11">
    <name type="scientific">Reticulomyxa filosa</name>
    <dbReference type="NCBI Taxonomy" id="46433"/>
    <lineage>
        <taxon>Eukaryota</taxon>
        <taxon>Sar</taxon>
        <taxon>Rhizaria</taxon>
        <taxon>Retaria</taxon>
        <taxon>Foraminifera</taxon>
        <taxon>Monothalamids</taxon>
        <taxon>Reticulomyxidae</taxon>
        <taxon>Reticulomyxa</taxon>
    </lineage>
</organism>
<dbReference type="AlphaFoldDB" id="X6MTE1"/>
<feature type="transmembrane region" description="Helical" evidence="8">
    <location>
        <begin position="37"/>
        <end position="57"/>
    </location>
</feature>
<feature type="transmembrane region" description="Helical" evidence="8">
    <location>
        <begin position="111"/>
        <end position="137"/>
    </location>
</feature>
<evidence type="ECO:0000313" key="10">
    <source>
        <dbReference type="EMBL" id="ETO16732.1"/>
    </source>
</evidence>
<dbReference type="EMBL" id="ASPP01017905">
    <property type="protein sequence ID" value="ETO16732.1"/>
    <property type="molecule type" value="Genomic_DNA"/>
</dbReference>
<keyword evidence="5 8" id="KW-1133">Transmembrane helix</keyword>
<dbReference type="Proteomes" id="UP000023152">
    <property type="component" value="Unassembled WGS sequence"/>
</dbReference>
<evidence type="ECO:0000313" key="11">
    <source>
        <dbReference type="Proteomes" id="UP000023152"/>
    </source>
</evidence>
<evidence type="ECO:0000259" key="9">
    <source>
        <dbReference type="Pfam" id="PF00909"/>
    </source>
</evidence>
<feature type="transmembrane region" description="Helical" evidence="8">
    <location>
        <begin position="69"/>
        <end position="91"/>
    </location>
</feature>
<keyword evidence="3" id="KW-0813">Transport</keyword>
<dbReference type="Gene3D" id="1.10.3430.10">
    <property type="entry name" value="Ammonium transporter AmtB like domains"/>
    <property type="match status" value="1"/>
</dbReference>
<keyword evidence="4 8" id="KW-0812">Transmembrane</keyword>
<evidence type="ECO:0000256" key="1">
    <source>
        <dbReference type="ARBA" id="ARBA00004141"/>
    </source>
</evidence>
<feature type="non-terminal residue" evidence="10">
    <location>
        <position position="306"/>
    </location>
</feature>
<dbReference type="GO" id="GO:0008519">
    <property type="term" value="F:ammonium channel activity"/>
    <property type="evidence" value="ECO:0007669"/>
    <property type="project" value="InterPro"/>
</dbReference>